<reference evidence="2" key="1">
    <citation type="submission" date="2022-11" db="EMBL/GenBank/DDBJ databases">
        <authorList>
            <person name="Hyden B.L."/>
            <person name="Feng K."/>
            <person name="Yates T."/>
            <person name="Jawdy S."/>
            <person name="Smart L.B."/>
            <person name="Muchero W."/>
        </authorList>
    </citation>
    <scope>NUCLEOTIDE SEQUENCE</scope>
    <source>
        <tissue evidence="2">Shoot tip</tissue>
    </source>
</reference>
<accession>A0A9Q0SV86</accession>
<keyword evidence="3" id="KW-1185">Reference proteome</keyword>
<name>A0A9Q0SV86_9ROSI</name>
<organism evidence="2 3">
    <name type="scientific">Salix koriyanagi</name>
    <dbReference type="NCBI Taxonomy" id="2511006"/>
    <lineage>
        <taxon>Eukaryota</taxon>
        <taxon>Viridiplantae</taxon>
        <taxon>Streptophyta</taxon>
        <taxon>Embryophyta</taxon>
        <taxon>Tracheophyta</taxon>
        <taxon>Spermatophyta</taxon>
        <taxon>Magnoliopsida</taxon>
        <taxon>eudicotyledons</taxon>
        <taxon>Gunneridae</taxon>
        <taxon>Pentapetalae</taxon>
        <taxon>rosids</taxon>
        <taxon>fabids</taxon>
        <taxon>Malpighiales</taxon>
        <taxon>Salicaceae</taxon>
        <taxon>Saliceae</taxon>
        <taxon>Salix</taxon>
    </lineage>
</organism>
<dbReference type="PROSITE" id="PS51257">
    <property type="entry name" value="PROKAR_LIPOPROTEIN"/>
    <property type="match status" value="1"/>
</dbReference>
<reference evidence="2" key="2">
    <citation type="journal article" date="2023" name="Int. J. Mol. Sci.">
        <title>De Novo Assembly and Annotation of 11 Diverse Shrub Willow (Salix) Genomes Reveals Novel Gene Organization in Sex-Linked Regions.</title>
        <authorList>
            <person name="Hyden B."/>
            <person name="Feng K."/>
            <person name="Yates T.B."/>
            <person name="Jawdy S."/>
            <person name="Cereghino C."/>
            <person name="Smart L.B."/>
            <person name="Muchero W."/>
        </authorList>
    </citation>
    <scope>NUCLEOTIDE SEQUENCE</scope>
    <source>
        <tissue evidence="2">Shoot tip</tissue>
    </source>
</reference>
<dbReference type="AlphaFoldDB" id="A0A9Q0SV86"/>
<dbReference type="EMBL" id="JAPFFM010000018">
    <property type="protein sequence ID" value="KAJ6690977.1"/>
    <property type="molecule type" value="Genomic_DNA"/>
</dbReference>
<comment type="caution">
    <text evidence="2">The sequence shown here is derived from an EMBL/GenBank/DDBJ whole genome shotgun (WGS) entry which is preliminary data.</text>
</comment>
<gene>
    <name evidence="2" type="ORF">OIU74_015618</name>
</gene>
<proteinExistence type="predicted"/>
<evidence type="ECO:0000256" key="1">
    <source>
        <dbReference type="SAM" id="SignalP"/>
    </source>
</evidence>
<sequence>MPARLANLQALVLACPVVMAALLKCTRKSDALRDQIASVTIIVPVAIHQNASRTVLLYIPIMLRKRTG</sequence>
<protein>
    <recommendedName>
        <fullName evidence="4">Secreted protein</fullName>
    </recommendedName>
</protein>
<keyword evidence="1" id="KW-0732">Signal</keyword>
<evidence type="ECO:0000313" key="3">
    <source>
        <dbReference type="Proteomes" id="UP001151752"/>
    </source>
</evidence>
<evidence type="ECO:0008006" key="4">
    <source>
        <dbReference type="Google" id="ProtNLM"/>
    </source>
</evidence>
<feature type="signal peptide" evidence="1">
    <location>
        <begin position="1"/>
        <end position="20"/>
    </location>
</feature>
<dbReference type="Proteomes" id="UP001151752">
    <property type="component" value="Chromosome 17"/>
</dbReference>
<feature type="chain" id="PRO_5040256962" description="Secreted protein" evidence="1">
    <location>
        <begin position="21"/>
        <end position="68"/>
    </location>
</feature>
<evidence type="ECO:0000313" key="2">
    <source>
        <dbReference type="EMBL" id="KAJ6690977.1"/>
    </source>
</evidence>